<dbReference type="InterPro" id="IPR011013">
    <property type="entry name" value="Gal_mutarotase_sf_dom"/>
</dbReference>
<dbReference type="InterPro" id="IPR037018">
    <property type="entry name" value="GH65_N"/>
</dbReference>
<proteinExistence type="predicted"/>
<dbReference type="SUPFAM" id="SSF48208">
    <property type="entry name" value="Six-hairpin glycosidases"/>
    <property type="match status" value="1"/>
</dbReference>
<dbReference type="SUPFAM" id="SSF56784">
    <property type="entry name" value="HAD-like"/>
    <property type="match status" value="1"/>
</dbReference>
<dbReference type="Pfam" id="PF03632">
    <property type="entry name" value="Glyco_hydro_65m"/>
    <property type="match status" value="1"/>
</dbReference>
<reference evidence="6 7" key="1">
    <citation type="submission" date="2019-07" db="EMBL/GenBank/DDBJ databases">
        <title>Whole genome shotgun sequence of Kocuria flava NBRC 107626.</title>
        <authorList>
            <person name="Hosoyama A."/>
            <person name="Uohara A."/>
            <person name="Ohji S."/>
            <person name="Ichikawa N."/>
        </authorList>
    </citation>
    <scope>NUCLEOTIDE SEQUENCE [LARGE SCALE GENOMIC DNA]</scope>
    <source>
        <strain evidence="6 7">NBRC 107626</strain>
    </source>
</reference>
<comment type="caution">
    <text evidence="6">The sequence shown here is derived from an EMBL/GenBank/DDBJ whole genome shotgun (WGS) entry which is preliminary data.</text>
</comment>
<keyword evidence="6" id="KW-0378">Hydrolase</keyword>
<evidence type="ECO:0000256" key="2">
    <source>
        <dbReference type="SAM" id="MobiDB-lite"/>
    </source>
</evidence>
<accession>A0ABQ0XBG5</accession>
<evidence type="ECO:0000259" key="4">
    <source>
        <dbReference type="Pfam" id="PF03633"/>
    </source>
</evidence>
<feature type="domain" description="Glycoside hydrolase family 65 N-terminal" evidence="5">
    <location>
        <begin position="167"/>
        <end position="422"/>
    </location>
</feature>
<evidence type="ECO:0000256" key="1">
    <source>
        <dbReference type="ARBA" id="ARBA00023295"/>
    </source>
</evidence>
<dbReference type="PANTHER" id="PTHR11051">
    <property type="entry name" value="GLYCOSYL HYDROLASE-RELATED"/>
    <property type="match status" value="1"/>
</dbReference>
<name>A0ABQ0XBG5_9MICC</name>
<dbReference type="PANTHER" id="PTHR11051:SF8">
    <property type="entry name" value="PROTEIN-GLUCOSYLGALACTOSYLHYDROXYLYSINE GLUCOSIDASE"/>
    <property type="match status" value="1"/>
</dbReference>
<keyword evidence="7" id="KW-1185">Reference proteome</keyword>
<feature type="compositionally biased region" description="Low complexity" evidence="2">
    <location>
        <begin position="960"/>
        <end position="974"/>
    </location>
</feature>
<feature type="domain" description="Glycoside hydrolase family 65 C-terminal" evidence="4">
    <location>
        <begin position="882"/>
        <end position="945"/>
    </location>
</feature>
<dbReference type="Gene3D" id="2.70.98.40">
    <property type="entry name" value="Glycoside hydrolase, family 65, N-terminal domain"/>
    <property type="match status" value="1"/>
</dbReference>
<evidence type="ECO:0000259" key="5">
    <source>
        <dbReference type="Pfam" id="PF03636"/>
    </source>
</evidence>
<dbReference type="GO" id="GO:0016787">
    <property type="term" value="F:hydrolase activity"/>
    <property type="evidence" value="ECO:0007669"/>
    <property type="project" value="UniProtKB-KW"/>
</dbReference>
<dbReference type="InterPro" id="IPR023214">
    <property type="entry name" value="HAD_sf"/>
</dbReference>
<feature type="region of interest" description="Disordered" evidence="2">
    <location>
        <begin position="949"/>
        <end position="982"/>
    </location>
</feature>
<dbReference type="Gene3D" id="2.60.420.10">
    <property type="entry name" value="Maltose phosphorylase, domain 3"/>
    <property type="match status" value="1"/>
</dbReference>
<dbReference type="InterPro" id="IPR005194">
    <property type="entry name" value="Glyco_hydro_65_C"/>
</dbReference>
<dbReference type="RefSeq" id="WP_083529271.1">
    <property type="nucleotide sequence ID" value="NZ_BJZR01000032.1"/>
</dbReference>
<organism evidence="6 7">
    <name type="scientific">Kocuria flava</name>
    <dbReference type="NCBI Taxonomy" id="446860"/>
    <lineage>
        <taxon>Bacteria</taxon>
        <taxon>Bacillati</taxon>
        <taxon>Actinomycetota</taxon>
        <taxon>Actinomycetes</taxon>
        <taxon>Micrococcales</taxon>
        <taxon>Micrococcaceae</taxon>
        <taxon>Kocuria</taxon>
    </lineage>
</organism>
<dbReference type="InterPro" id="IPR005196">
    <property type="entry name" value="Glyco_hydro_65_N"/>
</dbReference>
<dbReference type="InterPro" id="IPR012341">
    <property type="entry name" value="6hp_glycosidase-like_sf"/>
</dbReference>
<dbReference type="PROSITE" id="PS01322">
    <property type="entry name" value="PHOSPHOTRIESTERASE_1"/>
    <property type="match status" value="1"/>
</dbReference>
<dbReference type="InterPro" id="IPR005195">
    <property type="entry name" value="Glyco_hydro_65_M"/>
</dbReference>
<dbReference type="Pfam" id="PF03636">
    <property type="entry name" value="Glyco_hydro_65N"/>
    <property type="match status" value="1"/>
</dbReference>
<protein>
    <submittedName>
        <fullName evidence="6">Family 65 glycosyl hydrolase</fullName>
    </submittedName>
</protein>
<sequence length="982" mass="106420">MSGVPEHPPTHGAGAYGAVVLAPAAPGGVSARRHAREAAALFARLRADGVLTGLVAPGTGFPGPADVVVPTGAADGADLLTAARLLCVEPEHIAVVTDSPRLVRAAAACGFGLVAGLDGASGGRLRAAGAHLVIDRLDALEVPLPSTPGGPPWGGGHGGHSAWNLRHDGLDPAREGTREALCTLANGYLATRGSACEFPADGTHCPGTYLAGVYNRLRTTVDGRTLEHEHLVNAPDWTRLQYRTGDGPWFAPAPGNVLSWEQDLDLRTGVLTRRLRFRDGAGRTTRVTTRRFVSMERRHVAAQDAEFEAEDWSGALTVRTLVDAGVANRNVRDDAALAHHHLGDPHFTRPAPGVLLAEVRTGQSGVGIAVAARTTTVPEGRAGPRPDPVRPGPRAAGHELRLRLAPGRPARVGTVVAVTTSHDRAISTPALAALAELGRAGGVDELLAEHRTAWQSLWAAFAVSTGARGRQSLAVNLNTFHVLQTVAAADPDLDAGVPARGLHGEGYRGHVFWDEMFVYPMLTLRRPEWTRALLAYRYRRLPAARAAARAAGHEGAMFPWRSGSDGREETPSVLFNPRSGHWMPDNSRLQRHVGLAIAHSVWQYYEATGDTRFLIEQGAELVVEIARFFTSLTTYDPEADRWDIDGVMGPDEYHDGRPGAPGSGLRNNAYTNVMTAWLLTRAVEMVARLEEHYCGPLWQRLDLGEDEVARWDRIRTRLRVPFLTDGVIAQFEGYEQLAEFDWEGYRARYGNIGRLDLILEAEGRSPNDHRLTKQADVLMLLYLFSAEELRELLARMGYAFPAEAVRATVEHYTARSAHGSTLSGVVHSWVEARRDRRSSWAYLTHALDSDLADVQGGTTREGVHLGAMAGSVDILTRCYTGLELREGMLWLHPVIPPELPEVSFSLLYRGRPVQLELTGDALRLYLGPGPAGPLRLRLDDRVHELAPGRLHEFPIRSPGTPRTDARAAPAATAPDPEPTPHA</sequence>
<dbReference type="Gene3D" id="3.40.50.1000">
    <property type="entry name" value="HAD superfamily/HAD-like"/>
    <property type="match status" value="1"/>
</dbReference>
<dbReference type="InterPro" id="IPR036412">
    <property type="entry name" value="HAD-like_sf"/>
</dbReference>
<dbReference type="Gene3D" id="1.50.10.10">
    <property type="match status" value="1"/>
</dbReference>
<evidence type="ECO:0000313" key="6">
    <source>
        <dbReference type="EMBL" id="GEO92140.1"/>
    </source>
</evidence>
<dbReference type="Proteomes" id="UP000321155">
    <property type="component" value="Unassembled WGS sequence"/>
</dbReference>
<evidence type="ECO:0000313" key="7">
    <source>
        <dbReference type="Proteomes" id="UP000321155"/>
    </source>
</evidence>
<feature type="domain" description="Glycoside hydrolase family 65 central catalytic" evidence="3">
    <location>
        <begin position="477"/>
        <end position="872"/>
    </location>
</feature>
<evidence type="ECO:0000259" key="3">
    <source>
        <dbReference type="Pfam" id="PF03632"/>
    </source>
</evidence>
<keyword evidence="1" id="KW-0326">Glycosidase</keyword>
<dbReference type="Pfam" id="PF03633">
    <property type="entry name" value="Glyco_hydro_65C"/>
    <property type="match status" value="1"/>
</dbReference>
<dbReference type="InterPro" id="IPR008928">
    <property type="entry name" value="6-hairpin_glycosidase_sf"/>
</dbReference>
<dbReference type="SUPFAM" id="SSF74650">
    <property type="entry name" value="Galactose mutarotase-like"/>
    <property type="match status" value="1"/>
</dbReference>
<dbReference type="EMBL" id="BJZR01000032">
    <property type="protein sequence ID" value="GEO92140.1"/>
    <property type="molecule type" value="Genomic_DNA"/>
</dbReference>
<dbReference type="InterPro" id="IPR017947">
    <property type="entry name" value="AryldialkylPase_Zn-BS"/>
</dbReference>
<gene>
    <name evidence="6" type="ORF">KFL01_14460</name>
</gene>